<keyword evidence="1" id="KW-1133">Transmembrane helix</keyword>
<proteinExistence type="predicted"/>
<dbReference type="Proteomes" id="UP001157440">
    <property type="component" value="Unassembled WGS sequence"/>
</dbReference>
<dbReference type="AlphaFoldDB" id="A0AA37WQP6"/>
<accession>A0AA37WQP6</accession>
<evidence type="ECO:0000313" key="3">
    <source>
        <dbReference type="Proteomes" id="UP001157440"/>
    </source>
</evidence>
<sequence>MVSDAARPRASAPATWARPPEALPLWFKIAVLLLVAIFGMMKAGTMMAEEASNAQAQRHGLSKAVWTPG</sequence>
<organism evidence="2 3">
    <name type="scientific">Methylobacterium tardum</name>
    <dbReference type="NCBI Taxonomy" id="374432"/>
    <lineage>
        <taxon>Bacteria</taxon>
        <taxon>Pseudomonadati</taxon>
        <taxon>Pseudomonadota</taxon>
        <taxon>Alphaproteobacteria</taxon>
        <taxon>Hyphomicrobiales</taxon>
        <taxon>Methylobacteriaceae</taxon>
        <taxon>Methylobacterium</taxon>
    </lineage>
</organism>
<name>A0AA37WQP6_9HYPH</name>
<keyword evidence="3" id="KW-1185">Reference proteome</keyword>
<comment type="caution">
    <text evidence="2">The sequence shown here is derived from an EMBL/GenBank/DDBJ whole genome shotgun (WGS) entry which is preliminary data.</text>
</comment>
<dbReference type="EMBL" id="BSPL01000003">
    <property type="protein sequence ID" value="GLS68082.1"/>
    <property type="molecule type" value="Genomic_DNA"/>
</dbReference>
<keyword evidence="1" id="KW-0812">Transmembrane</keyword>
<protein>
    <submittedName>
        <fullName evidence="2">Uncharacterized protein</fullName>
    </submittedName>
</protein>
<evidence type="ECO:0000256" key="1">
    <source>
        <dbReference type="SAM" id="Phobius"/>
    </source>
</evidence>
<gene>
    <name evidence="2" type="ORF">GCM10007890_00930</name>
</gene>
<reference evidence="3" key="1">
    <citation type="journal article" date="2019" name="Int. J. Syst. Evol. Microbiol.">
        <title>The Global Catalogue of Microorganisms (GCM) 10K type strain sequencing project: providing services to taxonomists for standard genome sequencing and annotation.</title>
        <authorList>
            <consortium name="The Broad Institute Genomics Platform"/>
            <consortium name="The Broad Institute Genome Sequencing Center for Infectious Disease"/>
            <person name="Wu L."/>
            <person name="Ma J."/>
        </authorList>
    </citation>
    <scope>NUCLEOTIDE SEQUENCE [LARGE SCALE GENOMIC DNA]</scope>
    <source>
        <strain evidence="3">NBRC 103632</strain>
    </source>
</reference>
<evidence type="ECO:0000313" key="2">
    <source>
        <dbReference type="EMBL" id="GLS68082.1"/>
    </source>
</evidence>
<keyword evidence="1" id="KW-0472">Membrane</keyword>
<feature type="transmembrane region" description="Helical" evidence="1">
    <location>
        <begin position="23"/>
        <end position="41"/>
    </location>
</feature>